<dbReference type="GO" id="GO:0003743">
    <property type="term" value="F:translation initiation factor activity"/>
    <property type="evidence" value="ECO:0007669"/>
    <property type="project" value="UniProtKB-KW"/>
</dbReference>
<proteinExistence type="inferred from homology"/>
<keyword evidence="2 6" id="KW-0396">Initiation factor</keyword>
<feature type="compositionally biased region" description="Basic residues" evidence="4">
    <location>
        <begin position="25"/>
        <end position="37"/>
    </location>
</feature>
<evidence type="ECO:0000256" key="4">
    <source>
        <dbReference type="SAM" id="MobiDB-lite"/>
    </source>
</evidence>
<evidence type="ECO:0000313" key="6">
    <source>
        <dbReference type="EMBL" id="GBG29070.1"/>
    </source>
</evidence>
<dbReference type="GO" id="GO:0031369">
    <property type="term" value="F:translation initiation factor binding"/>
    <property type="evidence" value="ECO:0007669"/>
    <property type="project" value="TreeGrafter"/>
</dbReference>
<dbReference type="Gene3D" id="3.30.30.170">
    <property type="match status" value="1"/>
</dbReference>
<evidence type="ECO:0000256" key="3">
    <source>
        <dbReference type="ARBA" id="ARBA00022917"/>
    </source>
</evidence>
<feature type="domain" description="Translation initiation factor IF2/IF5" evidence="5">
    <location>
        <begin position="91"/>
        <end position="202"/>
    </location>
</feature>
<dbReference type="SUPFAM" id="SSF75689">
    <property type="entry name" value="Zinc-binding domain of translation initiation factor 2 beta"/>
    <property type="match status" value="1"/>
</dbReference>
<sequence length="229" mass="25604">MAEEPTVNDAQVDESVQAMLDSLKLSKKKSKKSKKKKEIKDSPLLEQGEAEELKANKRSITDAGEFGFSYQHLLDRMYAELRANNPDLVNKKRAVLRPPEVMRLGTSKILFANFDAICQGMRRDPDHVMRFFLAELGTTGSIDGSKRFIMKGKFTPKNISSILVKYIGEYVTCSMCKQVETKLVRDANSRMAFLQCQSCGASRAVAPIQKGYHATGRGERRAARYAGNA</sequence>
<evidence type="ECO:0000256" key="2">
    <source>
        <dbReference type="ARBA" id="ARBA00022540"/>
    </source>
</evidence>
<evidence type="ECO:0000256" key="1">
    <source>
        <dbReference type="ARBA" id="ARBA00010397"/>
    </source>
</evidence>
<evidence type="ECO:0000313" key="7">
    <source>
        <dbReference type="Proteomes" id="UP000241890"/>
    </source>
</evidence>
<dbReference type="GO" id="GO:0005850">
    <property type="term" value="C:eukaryotic translation initiation factor 2 complex"/>
    <property type="evidence" value="ECO:0007669"/>
    <property type="project" value="TreeGrafter"/>
</dbReference>
<keyword evidence="3" id="KW-0648">Protein biosynthesis</keyword>
<dbReference type="InterPro" id="IPR016190">
    <property type="entry name" value="Transl_init_fac_IF2/IF5_Zn-bd"/>
</dbReference>
<protein>
    <submittedName>
        <fullName evidence="6">Eukaryotic translation initiation factor 2 subunit 2</fullName>
    </submittedName>
</protein>
<evidence type="ECO:0000259" key="5">
    <source>
        <dbReference type="SMART" id="SM00653"/>
    </source>
</evidence>
<dbReference type="FunFam" id="3.30.30.170:FF:000001">
    <property type="entry name" value="Eukaryotic translation initiation factor 2 subunit"/>
    <property type="match status" value="1"/>
</dbReference>
<dbReference type="InterPro" id="IPR002735">
    <property type="entry name" value="Transl_init_fac_IF2/IF5_dom"/>
</dbReference>
<dbReference type="Proteomes" id="UP000241890">
    <property type="component" value="Unassembled WGS sequence"/>
</dbReference>
<dbReference type="GO" id="GO:0001731">
    <property type="term" value="P:formation of translation preinitiation complex"/>
    <property type="evidence" value="ECO:0007669"/>
    <property type="project" value="TreeGrafter"/>
</dbReference>
<dbReference type="SUPFAM" id="SSF100966">
    <property type="entry name" value="Translation initiation factor 2 beta, aIF2beta, N-terminal domain"/>
    <property type="match status" value="1"/>
</dbReference>
<dbReference type="SMART" id="SM00653">
    <property type="entry name" value="eIF2B_5"/>
    <property type="match status" value="1"/>
</dbReference>
<dbReference type="PANTHER" id="PTHR23001:SF3">
    <property type="entry name" value="EUKARYOTIC TRANSLATION INITIATION FACTOR 2 SUBUNIT 2"/>
    <property type="match status" value="1"/>
</dbReference>
<comment type="similarity">
    <text evidence="1">Belongs to the eIF-2-beta/eIF-5 family.</text>
</comment>
<organism evidence="6 7">
    <name type="scientific">Hondaea fermentalgiana</name>
    <dbReference type="NCBI Taxonomy" id="2315210"/>
    <lineage>
        <taxon>Eukaryota</taxon>
        <taxon>Sar</taxon>
        <taxon>Stramenopiles</taxon>
        <taxon>Bigyra</taxon>
        <taxon>Labyrinthulomycetes</taxon>
        <taxon>Thraustochytrida</taxon>
        <taxon>Thraustochytriidae</taxon>
        <taxon>Hondaea</taxon>
    </lineage>
</organism>
<dbReference type="EMBL" id="BEYU01000052">
    <property type="protein sequence ID" value="GBG29070.1"/>
    <property type="molecule type" value="Genomic_DNA"/>
</dbReference>
<dbReference type="GO" id="GO:0003729">
    <property type="term" value="F:mRNA binding"/>
    <property type="evidence" value="ECO:0007669"/>
    <property type="project" value="TreeGrafter"/>
</dbReference>
<dbReference type="AlphaFoldDB" id="A0A2R5GDR3"/>
<dbReference type="PANTHER" id="PTHR23001">
    <property type="entry name" value="EUKARYOTIC TRANSLATION INITIATION FACTOR"/>
    <property type="match status" value="1"/>
</dbReference>
<dbReference type="InterPro" id="IPR016189">
    <property type="entry name" value="Transl_init_fac_IF2/IF5_N"/>
</dbReference>
<dbReference type="InParanoid" id="A0A2R5GDR3"/>
<name>A0A2R5GDR3_9STRA</name>
<reference evidence="6 7" key="1">
    <citation type="submission" date="2017-12" db="EMBL/GenBank/DDBJ databases">
        <title>Sequencing, de novo assembly and annotation of complete genome of a new Thraustochytrid species, strain FCC1311.</title>
        <authorList>
            <person name="Sedici K."/>
            <person name="Godart F."/>
            <person name="Aiese Cigliano R."/>
            <person name="Sanseverino W."/>
            <person name="Barakat M."/>
            <person name="Ortet P."/>
            <person name="Marechal E."/>
            <person name="Cagnac O."/>
            <person name="Amato A."/>
        </authorList>
    </citation>
    <scope>NUCLEOTIDE SEQUENCE [LARGE SCALE GENOMIC DNA]</scope>
</reference>
<gene>
    <name evidence="6" type="ORF">FCC1311_052922</name>
</gene>
<dbReference type="InterPro" id="IPR045196">
    <property type="entry name" value="IF2/IF5"/>
</dbReference>
<accession>A0A2R5GDR3</accession>
<dbReference type="OrthoDB" id="10255414at2759"/>
<keyword evidence="7" id="KW-1185">Reference proteome</keyword>
<feature type="region of interest" description="Disordered" evidence="4">
    <location>
        <begin position="23"/>
        <end position="44"/>
    </location>
</feature>
<dbReference type="FunCoup" id="A0A2R5GDR3">
    <property type="interactions" value="223"/>
</dbReference>
<dbReference type="Pfam" id="PF01873">
    <property type="entry name" value="eIF-5_eIF-2B"/>
    <property type="match status" value="1"/>
</dbReference>
<comment type="caution">
    <text evidence="6">The sequence shown here is derived from an EMBL/GenBank/DDBJ whole genome shotgun (WGS) entry which is preliminary data.</text>
</comment>